<organism evidence="3 4">
    <name type="scientific">Bacteroides ovatus</name>
    <dbReference type="NCBI Taxonomy" id="28116"/>
    <lineage>
        <taxon>Bacteria</taxon>
        <taxon>Pseudomonadati</taxon>
        <taxon>Bacteroidota</taxon>
        <taxon>Bacteroidia</taxon>
        <taxon>Bacteroidales</taxon>
        <taxon>Bacteroidaceae</taxon>
        <taxon>Bacteroides</taxon>
    </lineage>
</organism>
<comment type="caution">
    <text evidence="3">The sequence shown here is derived from an EMBL/GenBank/DDBJ whole genome shotgun (WGS) entry which is preliminary data.</text>
</comment>
<dbReference type="Gene3D" id="2.40.128.350">
    <property type="match status" value="1"/>
</dbReference>
<evidence type="ECO:0000313" key="3">
    <source>
        <dbReference type="EMBL" id="KAA4539932.1"/>
    </source>
</evidence>
<dbReference type="InterPro" id="IPR024311">
    <property type="entry name" value="Lipocalin-like"/>
</dbReference>
<reference evidence="3 4" key="1">
    <citation type="journal article" date="2019" name="Nat. Med.">
        <title>A library of human gut bacterial isolates paired with longitudinal multiomics data enables mechanistic microbiome research.</title>
        <authorList>
            <person name="Poyet M."/>
            <person name="Groussin M."/>
            <person name="Gibbons S.M."/>
            <person name="Avila-Pacheco J."/>
            <person name="Jiang X."/>
            <person name="Kearney S.M."/>
            <person name="Perrotta A.R."/>
            <person name="Berdy B."/>
            <person name="Zhao S."/>
            <person name="Lieberman T.D."/>
            <person name="Swanson P.K."/>
            <person name="Smith M."/>
            <person name="Roesemann S."/>
            <person name="Alexander J.E."/>
            <person name="Rich S.A."/>
            <person name="Livny J."/>
            <person name="Vlamakis H."/>
            <person name="Clish C."/>
            <person name="Bullock K."/>
            <person name="Deik A."/>
            <person name="Scott J."/>
            <person name="Pierce K.A."/>
            <person name="Xavier R.J."/>
            <person name="Alm E.J."/>
        </authorList>
    </citation>
    <scope>NUCLEOTIDE SEQUENCE [LARGE SCALE GENOMIC DNA]</scope>
    <source>
        <strain evidence="3 4">BIOML-A41</strain>
    </source>
</reference>
<feature type="signal peptide" evidence="1">
    <location>
        <begin position="1"/>
        <end position="23"/>
    </location>
</feature>
<gene>
    <name evidence="3" type="ORF">F3B85_08075</name>
</gene>
<accession>A0A5M5MES5</accession>
<dbReference type="Gene3D" id="2.40.128.340">
    <property type="match status" value="1"/>
</dbReference>
<dbReference type="EMBL" id="VWGP01000004">
    <property type="protein sequence ID" value="KAA4539932.1"/>
    <property type="molecule type" value="Genomic_DNA"/>
</dbReference>
<feature type="domain" description="Lipocalin-like" evidence="2">
    <location>
        <begin position="37"/>
        <end position="147"/>
    </location>
</feature>
<evidence type="ECO:0000313" key="4">
    <source>
        <dbReference type="Proteomes" id="UP000478493"/>
    </source>
</evidence>
<evidence type="ECO:0000259" key="2">
    <source>
        <dbReference type="Pfam" id="PF13944"/>
    </source>
</evidence>
<evidence type="ECO:0000256" key="1">
    <source>
        <dbReference type="SAM" id="SignalP"/>
    </source>
</evidence>
<name>A0A5M5MES5_BACOV</name>
<feature type="domain" description="Lipocalin-like" evidence="2">
    <location>
        <begin position="163"/>
        <end position="292"/>
    </location>
</feature>
<dbReference type="AlphaFoldDB" id="A0A5M5MES5"/>
<proteinExistence type="predicted"/>
<dbReference type="Proteomes" id="UP000478493">
    <property type="component" value="Unassembled WGS sequence"/>
</dbReference>
<sequence>MKILNFWMVALMALSLSSTFVSCSDNDDDEPNFAKEIAGAYKGYSVGACNMFSDYLLGDESTATITANEDGTINLVYKSGSGDFTLNNLKLSSNKSFSGSGEVAMSMGGSTGGSYDYTSEGSVDGSKVLSLKANVDIPVPMGKMEIDFIQGETPVGYYIKDTYKYQTNLSLSVTTPGGNTTTESTEDCKVIIENPTGSTVDVTISGFNNTSGSMNYFEKFTVKGVNVTKANDGSYSLNIGSFEADTQKTTGEILAITGTSLSGTVKSDGTTTITVVFKPGSMPWDITADFTGSNTNSAQ</sequence>
<dbReference type="Pfam" id="PF13944">
    <property type="entry name" value="Calycin_like"/>
    <property type="match status" value="2"/>
</dbReference>
<dbReference type="PROSITE" id="PS51257">
    <property type="entry name" value="PROKAR_LIPOPROTEIN"/>
    <property type="match status" value="1"/>
</dbReference>
<dbReference type="RefSeq" id="WP_032851932.1">
    <property type="nucleotide sequence ID" value="NZ_CABKQC010000002.1"/>
</dbReference>
<feature type="chain" id="PRO_5030133699" description="Lipocalin-like domain-containing protein" evidence="1">
    <location>
        <begin position="24"/>
        <end position="299"/>
    </location>
</feature>
<keyword evidence="1" id="KW-0732">Signal</keyword>
<protein>
    <recommendedName>
        <fullName evidence="2">Lipocalin-like domain-containing protein</fullName>
    </recommendedName>
</protein>